<proteinExistence type="predicted"/>
<gene>
    <name evidence="1" type="ORF">QE152_g4869</name>
</gene>
<comment type="caution">
    <text evidence="1">The sequence shown here is derived from an EMBL/GenBank/DDBJ whole genome shotgun (WGS) entry which is preliminary data.</text>
</comment>
<evidence type="ECO:0000313" key="2">
    <source>
        <dbReference type="Proteomes" id="UP001458880"/>
    </source>
</evidence>
<dbReference type="EMBL" id="JASPKY010000026">
    <property type="protein sequence ID" value="KAK9751739.1"/>
    <property type="molecule type" value="Genomic_DNA"/>
</dbReference>
<sequence length="66" mass="7459">MEGKIYLILNQILSENLKTLQRVAFVDPLTKFPAAIPPGFVDAGVHEGLRIVWGVERTLLVAWIYH</sequence>
<evidence type="ECO:0000313" key="1">
    <source>
        <dbReference type="EMBL" id="KAK9751739.1"/>
    </source>
</evidence>
<organism evidence="1 2">
    <name type="scientific">Popillia japonica</name>
    <name type="common">Japanese beetle</name>
    <dbReference type="NCBI Taxonomy" id="7064"/>
    <lineage>
        <taxon>Eukaryota</taxon>
        <taxon>Metazoa</taxon>
        <taxon>Ecdysozoa</taxon>
        <taxon>Arthropoda</taxon>
        <taxon>Hexapoda</taxon>
        <taxon>Insecta</taxon>
        <taxon>Pterygota</taxon>
        <taxon>Neoptera</taxon>
        <taxon>Endopterygota</taxon>
        <taxon>Coleoptera</taxon>
        <taxon>Polyphaga</taxon>
        <taxon>Scarabaeiformia</taxon>
        <taxon>Scarabaeidae</taxon>
        <taxon>Rutelinae</taxon>
        <taxon>Popillia</taxon>
    </lineage>
</organism>
<name>A0AAW1MSF9_POPJA</name>
<accession>A0AAW1MSF9</accession>
<protein>
    <submittedName>
        <fullName evidence="1">Uncharacterized protein</fullName>
    </submittedName>
</protein>
<dbReference type="Proteomes" id="UP001458880">
    <property type="component" value="Unassembled WGS sequence"/>
</dbReference>
<keyword evidence="2" id="KW-1185">Reference proteome</keyword>
<dbReference type="AlphaFoldDB" id="A0AAW1MSF9"/>
<reference evidence="1 2" key="1">
    <citation type="journal article" date="2024" name="BMC Genomics">
        <title>De novo assembly and annotation of Popillia japonica's genome with initial clues to its potential as an invasive pest.</title>
        <authorList>
            <person name="Cucini C."/>
            <person name="Boschi S."/>
            <person name="Funari R."/>
            <person name="Cardaioli E."/>
            <person name="Iannotti N."/>
            <person name="Marturano G."/>
            <person name="Paoli F."/>
            <person name="Bruttini M."/>
            <person name="Carapelli A."/>
            <person name="Frati F."/>
            <person name="Nardi F."/>
        </authorList>
    </citation>
    <scope>NUCLEOTIDE SEQUENCE [LARGE SCALE GENOMIC DNA]</scope>
    <source>
        <strain evidence="1">DMR45628</strain>
    </source>
</reference>